<accession>Q5P488</accession>
<feature type="region of interest" description="Disordered" evidence="1">
    <location>
        <begin position="338"/>
        <end position="363"/>
    </location>
</feature>
<evidence type="ECO:0000313" key="3">
    <source>
        <dbReference type="Proteomes" id="UP000006552"/>
    </source>
</evidence>
<organism evidence="2 3">
    <name type="scientific">Aromatoleum aromaticum (strain DSM 19018 / LMG 30748 / EbN1)</name>
    <name type="common">Azoarcus sp. (strain EbN1)</name>
    <dbReference type="NCBI Taxonomy" id="76114"/>
    <lineage>
        <taxon>Bacteria</taxon>
        <taxon>Pseudomonadati</taxon>
        <taxon>Pseudomonadota</taxon>
        <taxon>Betaproteobacteria</taxon>
        <taxon>Rhodocyclales</taxon>
        <taxon>Rhodocyclaceae</taxon>
        <taxon>Aromatoleum</taxon>
    </lineage>
</organism>
<name>Q5P488_AROAE</name>
<feature type="compositionally biased region" description="Gly residues" evidence="1">
    <location>
        <begin position="256"/>
        <end position="271"/>
    </location>
</feature>
<proteinExistence type="predicted"/>
<protein>
    <submittedName>
        <fullName evidence="2">Uncharacterized protein</fullName>
    </submittedName>
</protein>
<sequence>MPVPDPDAAGKLVDQAAVPVRGTRGSESFMRPFQRRNDVDETVDRAHFDAHDERHRGTVDADAVDVPHRFRPPLEFFLAPRLVVIPGPRARQTVLAVADRCGVRKDRRGLRDDRRADSGMIVHQRLTQAGSFGIANERILCGTGKQGFARPYLAEPYRKPERLGRTLQPRRMWSVVGCGGRLRIEAGRQADHDRTLRLRRGGGPGGQCGRQQQAQPDPPFRRHIPPYASEALRITPFFRCPRVTCAVSSSVSGSGSLLGSGTGSGSGAGSGWGPGTGGVGVCIIPPSATRRSFAVASPNIRTQRRTQPLFCDRSSAARDESTHFAVDRSARTRHLLVESGTTGLARTLGKPPPRSSDDSGRHP</sequence>
<keyword evidence="3" id="KW-1185">Reference proteome</keyword>
<dbReference type="KEGG" id="eba:ebA3122"/>
<dbReference type="AlphaFoldDB" id="Q5P488"/>
<dbReference type="Proteomes" id="UP000006552">
    <property type="component" value="Chromosome"/>
</dbReference>
<dbReference type="STRING" id="76114.ebA3122"/>
<gene>
    <name evidence="2" type="ORF">ebA3122</name>
</gene>
<reference evidence="2 3" key="1">
    <citation type="journal article" date="2005" name="Arch. Microbiol.">
        <title>The genome sequence of an anaerobic aromatic-degrading denitrifying bacterium, strain EbN1.</title>
        <authorList>
            <person name="Rabus R."/>
            <person name="Kube M."/>
            <person name="Heider J."/>
            <person name="Beck A."/>
            <person name="Heitmann K."/>
            <person name="Widdel F."/>
            <person name="Reinhardt R."/>
        </authorList>
    </citation>
    <scope>NUCLEOTIDE SEQUENCE [LARGE SCALE GENOMIC DNA]</scope>
    <source>
        <strain evidence="2 3">EbN1</strain>
    </source>
</reference>
<evidence type="ECO:0000313" key="2">
    <source>
        <dbReference type="EMBL" id="CAI07875.1"/>
    </source>
</evidence>
<feature type="region of interest" description="Disordered" evidence="1">
    <location>
        <begin position="252"/>
        <end position="271"/>
    </location>
</feature>
<feature type="region of interest" description="Disordered" evidence="1">
    <location>
        <begin position="192"/>
        <end position="223"/>
    </location>
</feature>
<evidence type="ECO:0000256" key="1">
    <source>
        <dbReference type="SAM" id="MobiDB-lite"/>
    </source>
</evidence>
<dbReference type="HOGENOM" id="CLU_762167_0_0_4"/>
<dbReference type="EMBL" id="CR555306">
    <property type="protein sequence ID" value="CAI07875.1"/>
    <property type="molecule type" value="Genomic_DNA"/>
</dbReference>